<evidence type="ECO:0000313" key="2">
    <source>
        <dbReference type="Proteomes" id="UP000032946"/>
    </source>
</evidence>
<dbReference type="AlphaFoldDB" id="A0A9P1P1Y9"/>
<keyword evidence="2" id="KW-1185">Reference proteome</keyword>
<protein>
    <submittedName>
        <fullName evidence="1">Uncharacterized protein</fullName>
    </submittedName>
</protein>
<dbReference type="Proteomes" id="UP000032946">
    <property type="component" value="Chromosome"/>
</dbReference>
<sequence length="50" mass="5568">MAAYEHGALVLLITECRIRGKFPPDGLQPKGSATRVYPVQLNHNFVPTFL</sequence>
<dbReference type="EMBL" id="FO818640">
    <property type="protein sequence ID" value="CDM96527.1"/>
    <property type="molecule type" value="Genomic_DNA"/>
</dbReference>
<dbReference type="RefSeq" id="WP_008052335.1">
    <property type="nucleotide sequence ID" value="NZ_FO818640.1"/>
</dbReference>
<proteinExistence type="predicted"/>
<name>A0A9P1P1Y9_9CYAN</name>
<organism evidence="1 2">
    <name type="scientific">Limnospira indica PCC 8005</name>
    <dbReference type="NCBI Taxonomy" id="376219"/>
    <lineage>
        <taxon>Bacteria</taxon>
        <taxon>Bacillati</taxon>
        <taxon>Cyanobacteriota</taxon>
        <taxon>Cyanophyceae</taxon>
        <taxon>Oscillatoriophycideae</taxon>
        <taxon>Oscillatoriales</taxon>
        <taxon>Sirenicapillariaceae</taxon>
        <taxon>Limnospira</taxon>
    </lineage>
</organism>
<gene>
    <name evidence="1" type="ORF">ARTHRO_40936</name>
</gene>
<accession>A0A9P1P1Y9</accession>
<reference evidence="1 2" key="1">
    <citation type="submission" date="2014-02" db="EMBL/GenBank/DDBJ databases">
        <authorList>
            <person name="Genoscope - CEA"/>
        </authorList>
    </citation>
    <scope>NUCLEOTIDE SEQUENCE [LARGE SCALE GENOMIC DNA]</scope>
    <source>
        <strain evidence="1 2">PCC 8005</strain>
    </source>
</reference>
<evidence type="ECO:0000313" key="1">
    <source>
        <dbReference type="EMBL" id="CDM96527.1"/>
    </source>
</evidence>